<dbReference type="PANTHER" id="PTHR11537">
    <property type="entry name" value="VOLTAGE-GATED POTASSIUM CHANNEL"/>
    <property type="match status" value="1"/>
</dbReference>
<dbReference type="InterPro" id="IPR028325">
    <property type="entry name" value="VG_K_chnl"/>
</dbReference>
<evidence type="ECO:0000256" key="7">
    <source>
        <dbReference type="ARBA" id="ARBA00023303"/>
    </source>
</evidence>
<comment type="caution">
    <text evidence="11">The sequence shown here is derived from an EMBL/GenBank/DDBJ whole genome shotgun (WGS) entry which is preliminary data.</text>
</comment>
<comment type="subcellular location">
    <subcellularLocation>
        <location evidence="1">Membrane</location>
        <topology evidence="1">Multi-pass membrane protein</topology>
    </subcellularLocation>
</comment>
<keyword evidence="3 9" id="KW-0812">Transmembrane</keyword>
<dbReference type="InterPro" id="IPR013099">
    <property type="entry name" value="K_chnl_dom"/>
</dbReference>
<evidence type="ECO:0000256" key="3">
    <source>
        <dbReference type="ARBA" id="ARBA00022692"/>
    </source>
</evidence>
<evidence type="ECO:0000256" key="4">
    <source>
        <dbReference type="ARBA" id="ARBA00022989"/>
    </source>
</evidence>
<dbReference type="SUPFAM" id="SSF81324">
    <property type="entry name" value="Voltage-gated potassium channels"/>
    <property type="match status" value="1"/>
</dbReference>
<dbReference type="GO" id="GO:0001508">
    <property type="term" value="P:action potential"/>
    <property type="evidence" value="ECO:0007669"/>
    <property type="project" value="TreeGrafter"/>
</dbReference>
<evidence type="ECO:0000256" key="6">
    <source>
        <dbReference type="ARBA" id="ARBA00023136"/>
    </source>
</evidence>
<evidence type="ECO:0000256" key="1">
    <source>
        <dbReference type="ARBA" id="ARBA00004141"/>
    </source>
</evidence>
<dbReference type="Gene3D" id="1.10.287.70">
    <property type="match status" value="1"/>
</dbReference>
<protein>
    <submittedName>
        <fullName evidence="11">Ion transporter</fullName>
    </submittedName>
</protein>
<keyword evidence="7" id="KW-0407">Ion channel</keyword>
<dbReference type="PRINTS" id="PR00169">
    <property type="entry name" value="KCHANNEL"/>
</dbReference>
<evidence type="ECO:0000256" key="8">
    <source>
        <dbReference type="SAM" id="Coils"/>
    </source>
</evidence>
<dbReference type="Pfam" id="PF07885">
    <property type="entry name" value="Ion_trans_2"/>
    <property type="match status" value="1"/>
</dbReference>
<dbReference type="InterPro" id="IPR027359">
    <property type="entry name" value="Volt_channel_dom_sf"/>
</dbReference>
<feature type="domain" description="Potassium channel" evidence="10">
    <location>
        <begin position="132"/>
        <end position="204"/>
    </location>
</feature>
<keyword evidence="6 9" id="KW-0472">Membrane</keyword>
<gene>
    <name evidence="11" type="ORF">CK797_00605</name>
</gene>
<dbReference type="EMBL" id="PNFV01000001">
    <property type="protein sequence ID" value="PMB83330.1"/>
    <property type="molecule type" value="Genomic_DNA"/>
</dbReference>
<keyword evidence="8" id="KW-0175">Coiled coil</keyword>
<evidence type="ECO:0000313" key="12">
    <source>
        <dbReference type="Proteomes" id="UP000239920"/>
    </source>
</evidence>
<evidence type="ECO:0000259" key="10">
    <source>
        <dbReference type="Pfam" id="PF07885"/>
    </source>
</evidence>
<evidence type="ECO:0000256" key="5">
    <source>
        <dbReference type="ARBA" id="ARBA00023065"/>
    </source>
</evidence>
<evidence type="ECO:0000313" key="11">
    <source>
        <dbReference type="EMBL" id="PMB83330.1"/>
    </source>
</evidence>
<dbReference type="GO" id="GO:0008076">
    <property type="term" value="C:voltage-gated potassium channel complex"/>
    <property type="evidence" value="ECO:0007669"/>
    <property type="project" value="InterPro"/>
</dbReference>
<dbReference type="AlphaFoldDB" id="A0A2J6NPT2"/>
<feature type="transmembrane region" description="Helical" evidence="9">
    <location>
        <begin position="7"/>
        <end position="30"/>
    </location>
</feature>
<feature type="coiled-coil region" evidence="8">
    <location>
        <begin position="204"/>
        <end position="235"/>
    </location>
</feature>
<feature type="transmembrane region" description="Helical" evidence="9">
    <location>
        <begin position="42"/>
        <end position="61"/>
    </location>
</feature>
<feature type="transmembrane region" description="Helical" evidence="9">
    <location>
        <begin position="73"/>
        <end position="92"/>
    </location>
</feature>
<dbReference type="OrthoDB" id="9785285at2"/>
<feature type="transmembrane region" description="Helical" evidence="9">
    <location>
        <begin position="183"/>
        <end position="204"/>
    </location>
</feature>
<accession>A0A2J6NPT2</accession>
<dbReference type="Proteomes" id="UP000239920">
    <property type="component" value="Unassembled WGS sequence"/>
</dbReference>
<dbReference type="PANTHER" id="PTHR11537:SF254">
    <property type="entry name" value="POTASSIUM VOLTAGE-GATED CHANNEL PROTEIN SHAB"/>
    <property type="match status" value="1"/>
</dbReference>
<proteinExistence type="predicted"/>
<dbReference type="GO" id="GO:0005249">
    <property type="term" value="F:voltage-gated potassium channel activity"/>
    <property type="evidence" value="ECO:0007669"/>
    <property type="project" value="InterPro"/>
</dbReference>
<organism evidence="11 12">
    <name type="scientific">Limosilactobacillus pontis</name>
    <dbReference type="NCBI Taxonomy" id="35787"/>
    <lineage>
        <taxon>Bacteria</taxon>
        <taxon>Bacillati</taxon>
        <taxon>Bacillota</taxon>
        <taxon>Bacilli</taxon>
        <taxon>Lactobacillales</taxon>
        <taxon>Lactobacillaceae</taxon>
        <taxon>Limosilactobacillus</taxon>
    </lineage>
</organism>
<evidence type="ECO:0000256" key="9">
    <source>
        <dbReference type="SAM" id="Phobius"/>
    </source>
</evidence>
<keyword evidence="5" id="KW-0406">Ion transport</keyword>
<keyword evidence="2" id="KW-0813">Transport</keyword>
<dbReference type="Gene3D" id="1.20.120.350">
    <property type="entry name" value="Voltage-gated potassium channels. Chain C"/>
    <property type="match status" value="1"/>
</dbReference>
<reference evidence="11 12" key="1">
    <citation type="submission" date="2017-09" db="EMBL/GenBank/DDBJ databases">
        <title>Bacterial strain isolated from the female urinary microbiota.</title>
        <authorList>
            <person name="Thomas-White K."/>
            <person name="Kumar N."/>
            <person name="Forster S."/>
            <person name="Putonti C."/>
            <person name="Lawley T."/>
            <person name="Wolfe A.J."/>
        </authorList>
    </citation>
    <scope>NUCLEOTIDE SEQUENCE [LARGE SCALE GENOMIC DNA]</scope>
    <source>
        <strain evidence="11 12">UMB0683</strain>
    </source>
</reference>
<dbReference type="RefSeq" id="WP_104687891.1">
    <property type="nucleotide sequence ID" value="NZ_JBKTHY010000003.1"/>
</dbReference>
<feature type="transmembrane region" description="Helical" evidence="9">
    <location>
        <begin position="125"/>
        <end position="145"/>
    </location>
</feature>
<evidence type="ECO:0000256" key="2">
    <source>
        <dbReference type="ARBA" id="ARBA00022448"/>
    </source>
</evidence>
<feature type="transmembrane region" description="Helical" evidence="9">
    <location>
        <begin position="154"/>
        <end position="171"/>
    </location>
</feature>
<keyword evidence="4 9" id="KW-1133">Transmembrane helix</keyword>
<name>A0A2J6NPT2_9LACO</name>
<sequence>MQHKLTYIIYQVIIAILAIISIIMLLGYYAKDINIDTYPYNLIDNGIWLIFTVDYFTRLYLADDKKTFFKHHIFDLLSIIPASSLFFFFRIAQIGETLRMLKLFRILRLIGFTGRLASFFKRNELVYYLYISIAVILVTAAMFCISEKVSYQTALWWAITTATTIGYGDVIPKTGIGRGAAVILMLLGIGFIGMLTGTITEFFAKEDEAEMSKQLDRLEAENHQLHAELTEIKRLLIAHTQQDDRHEDK</sequence>